<dbReference type="EMBL" id="BNCP01000059">
    <property type="protein sequence ID" value="GIL90657.1"/>
    <property type="molecule type" value="Genomic_DNA"/>
</dbReference>
<proteinExistence type="predicted"/>
<protein>
    <submittedName>
        <fullName evidence="2">Uncharacterized protein</fullName>
    </submittedName>
</protein>
<evidence type="ECO:0000313" key="1">
    <source>
        <dbReference type="EMBL" id="GIL90657.1"/>
    </source>
</evidence>
<evidence type="ECO:0000313" key="4">
    <source>
        <dbReference type="Proteomes" id="UP000747110"/>
    </source>
</evidence>
<comment type="caution">
    <text evidence="2">The sequence shown here is derived from an EMBL/GenBank/DDBJ whole genome shotgun (WGS) entry which is preliminary data.</text>
</comment>
<accession>A0A8J4LVD1</accession>
<evidence type="ECO:0000313" key="2">
    <source>
        <dbReference type="EMBL" id="GIM12398.1"/>
    </source>
</evidence>
<evidence type="ECO:0000313" key="3">
    <source>
        <dbReference type="Proteomes" id="UP000722791"/>
    </source>
</evidence>
<dbReference type="PANTHER" id="PTHR35106:SF1">
    <property type="entry name" value="CHORD DOMAIN-CONTAINING PROTEIN"/>
    <property type="match status" value="1"/>
</dbReference>
<name>A0A8J4LVD1_9CHLO</name>
<sequence length="185" mass="21126">MLYNMQHRHASCFKPGHRYLETHLAWNKYAPRTLRDIERDSYLVARRETRYNGTLSSSTGLRPPAALAQQGDSLERPIGAMSSSPPQSLTWMTCRRCKQRFAAEHNHREACRYHSEGWTGGELAKAVGFVRRSDAPEHQLAAVMGRTGLLRFWDCCGAEDEDAPGCKVSFHVAFDETENDRRGWR</sequence>
<dbReference type="AlphaFoldDB" id="A0A8J4LVD1"/>
<dbReference type="Proteomes" id="UP000722791">
    <property type="component" value="Unassembled WGS sequence"/>
</dbReference>
<reference evidence="2" key="1">
    <citation type="journal article" date="2021" name="Proc. Natl. Acad. Sci. U.S.A.">
        <title>Three genomes in the algal genus Volvox reveal the fate of a haploid sex-determining region after a transition to homothallism.</title>
        <authorList>
            <person name="Yamamoto K."/>
            <person name="Hamaji T."/>
            <person name="Kawai-Toyooka H."/>
            <person name="Matsuzaki R."/>
            <person name="Takahashi F."/>
            <person name="Nishimura Y."/>
            <person name="Kawachi M."/>
            <person name="Noguchi H."/>
            <person name="Minakuchi Y."/>
            <person name="Umen J.G."/>
            <person name="Toyoda A."/>
            <person name="Nozaki H."/>
        </authorList>
    </citation>
    <scope>NUCLEOTIDE SEQUENCE</scope>
    <source>
        <strain evidence="2">NIES-3785</strain>
        <strain evidence="1">NIES-3786</strain>
    </source>
</reference>
<keyword evidence="4" id="KW-1185">Reference proteome</keyword>
<dbReference type="PANTHER" id="PTHR35106">
    <property type="entry name" value="BNAA07G25190D PROTEIN"/>
    <property type="match status" value="1"/>
</dbReference>
<organism evidence="2 3">
    <name type="scientific">Volvox reticuliferus</name>
    <dbReference type="NCBI Taxonomy" id="1737510"/>
    <lineage>
        <taxon>Eukaryota</taxon>
        <taxon>Viridiplantae</taxon>
        <taxon>Chlorophyta</taxon>
        <taxon>core chlorophytes</taxon>
        <taxon>Chlorophyceae</taxon>
        <taxon>CS clade</taxon>
        <taxon>Chlamydomonadales</taxon>
        <taxon>Volvocaceae</taxon>
        <taxon>Volvox</taxon>
    </lineage>
</organism>
<dbReference type="EMBL" id="BNCQ01000043">
    <property type="protein sequence ID" value="GIM12398.1"/>
    <property type="molecule type" value="Genomic_DNA"/>
</dbReference>
<dbReference type="Proteomes" id="UP000747110">
    <property type="component" value="Unassembled WGS sequence"/>
</dbReference>
<dbReference type="OrthoDB" id="73371at2759"/>
<gene>
    <name evidence="1" type="ORF">Vretifemale_18355</name>
    <name evidence="2" type="ORF">Vretimale_15733</name>
</gene>